<proteinExistence type="predicted"/>
<accession>A0A0P9D2A7</accession>
<comment type="caution">
    <text evidence="1">The sequence shown here is derived from an EMBL/GenBank/DDBJ whole genome shotgun (WGS) entry which is preliminary data.</text>
</comment>
<gene>
    <name evidence="1" type="ORF">SE17_17495</name>
</gene>
<evidence type="ECO:0000313" key="2">
    <source>
        <dbReference type="Proteomes" id="UP000050509"/>
    </source>
</evidence>
<reference evidence="1 2" key="1">
    <citation type="submission" date="2015-09" db="EMBL/GenBank/DDBJ databases">
        <title>Draft genome sequence of Kouleothrix aurantiaca JCM 19913.</title>
        <authorList>
            <person name="Hemp J."/>
        </authorList>
    </citation>
    <scope>NUCLEOTIDE SEQUENCE [LARGE SCALE GENOMIC DNA]</scope>
    <source>
        <strain evidence="1 2">COM-B</strain>
    </source>
</reference>
<protein>
    <submittedName>
        <fullName evidence="1">Uncharacterized protein</fullName>
    </submittedName>
</protein>
<organism evidence="1 2">
    <name type="scientific">Kouleothrix aurantiaca</name>
    <dbReference type="NCBI Taxonomy" id="186479"/>
    <lineage>
        <taxon>Bacteria</taxon>
        <taxon>Bacillati</taxon>
        <taxon>Chloroflexota</taxon>
        <taxon>Chloroflexia</taxon>
        <taxon>Chloroflexales</taxon>
        <taxon>Roseiflexineae</taxon>
        <taxon>Roseiflexaceae</taxon>
        <taxon>Kouleothrix</taxon>
    </lineage>
</organism>
<dbReference type="EMBL" id="LJCR01000661">
    <property type="protein sequence ID" value="KPV52094.1"/>
    <property type="molecule type" value="Genomic_DNA"/>
</dbReference>
<dbReference type="AlphaFoldDB" id="A0A0P9D2A7"/>
<dbReference type="Proteomes" id="UP000050509">
    <property type="component" value="Unassembled WGS sequence"/>
</dbReference>
<evidence type="ECO:0000313" key="1">
    <source>
        <dbReference type="EMBL" id="KPV52094.1"/>
    </source>
</evidence>
<keyword evidence="2" id="KW-1185">Reference proteome</keyword>
<sequence length="191" mass="20469">MAGNQDLVGAGAGQHKLAIAQVAGRERRVDAHLVGAVGQRVEIPLAQAEAPLALIIAGAVGHPIGMLGRCEQVRAQLAQRQRALHRLAVVQHMQVRLAEIDHALAAAVFDIGVANIPLVGHQPVEHGRARRNLMQRQRHVFLQDAQGFAHARAGDAAADRVEPRDQGVHRRAGIRADRRVSLSAHGRLTSG</sequence>
<name>A0A0P9D2A7_9CHLR</name>